<gene>
    <name evidence="6" type="ORF">ANCCAN_18567</name>
</gene>
<dbReference type="Gene3D" id="1.10.220.160">
    <property type="match status" value="1"/>
</dbReference>
<dbReference type="Proteomes" id="UP000252519">
    <property type="component" value="Unassembled WGS sequence"/>
</dbReference>
<evidence type="ECO:0000256" key="4">
    <source>
        <dbReference type="PROSITE-ProRule" id="PRU00134"/>
    </source>
</evidence>
<reference evidence="6 7" key="1">
    <citation type="submission" date="2014-10" db="EMBL/GenBank/DDBJ databases">
        <title>Draft genome of the hookworm Ancylostoma caninum.</title>
        <authorList>
            <person name="Mitreva M."/>
        </authorList>
    </citation>
    <scope>NUCLEOTIDE SEQUENCE [LARGE SCALE GENOMIC DNA]</scope>
    <source>
        <strain evidence="6 7">Baltimore</strain>
    </source>
</reference>
<dbReference type="EMBL" id="JOJR01000647">
    <property type="protein sequence ID" value="RCN35574.1"/>
    <property type="molecule type" value="Genomic_DNA"/>
</dbReference>
<dbReference type="Gene3D" id="6.10.140.2220">
    <property type="match status" value="1"/>
</dbReference>
<dbReference type="PANTHER" id="PTHR12197">
    <property type="entry name" value="HISTONE-LYSINE N-METHYLTRANSFERASE SMYD"/>
    <property type="match status" value="1"/>
</dbReference>
<dbReference type="GO" id="GO:0005634">
    <property type="term" value="C:nucleus"/>
    <property type="evidence" value="ECO:0007669"/>
    <property type="project" value="TreeGrafter"/>
</dbReference>
<comment type="caution">
    <text evidence="6">The sequence shown here is derived from an EMBL/GenBank/DDBJ whole genome shotgun (WGS) entry which is preliminary data.</text>
</comment>
<sequence>MTTLIREQPFSAAVESSLLQSVCHGCFSYCRKEQLKCCSGCSAVYYCGVQCQRNDWPDHSAECRCLKNYSPRVPSCFVRLLARFYWKMSTHGSDVVSFNSRCCYDLLDSECTFTSMAANDNFCFLKNIGIPHISYRLVCEASSYSG</sequence>
<dbReference type="PROSITE" id="PS50865">
    <property type="entry name" value="ZF_MYND_2"/>
    <property type="match status" value="1"/>
</dbReference>
<name>A0A368FTM1_ANCCA</name>
<feature type="domain" description="MYND-type" evidence="5">
    <location>
        <begin position="23"/>
        <end position="63"/>
    </location>
</feature>
<organism evidence="6 7">
    <name type="scientific">Ancylostoma caninum</name>
    <name type="common">Dog hookworm</name>
    <dbReference type="NCBI Taxonomy" id="29170"/>
    <lineage>
        <taxon>Eukaryota</taxon>
        <taxon>Metazoa</taxon>
        <taxon>Ecdysozoa</taxon>
        <taxon>Nematoda</taxon>
        <taxon>Chromadorea</taxon>
        <taxon>Rhabditida</taxon>
        <taxon>Rhabditina</taxon>
        <taxon>Rhabditomorpha</taxon>
        <taxon>Strongyloidea</taxon>
        <taxon>Ancylostomatidae</taxon>
        <taxon>Ancylostomatinae</taxon>
        <taxon>Ancylostoma</taxon>
    </lineage>
</organism>
<dbReference type="STRING" id="29170.A0A368FTM1"/>
<protein>
    <submittedName>
        <fullName evidence="6">MYND finger</fullName>
    </submittedName>
</protein>
<dbReference type="PANTHER" id="PTHR12197:SF251">
    <property type="entry name" value="EG:BACR7C10.4 PROTEIN"/>
    <property type="match status" value="1"/>
</dbReference>
<dbReference type="PROSITE" id="PS01360">
    <property type="entry name" value="ZF_MYND_1"/>
    <property type="match status" value="1"/>
</dbReference>
<keyword evidence="2 4" id="KW-0863">Zinc-finger</keyword>
<keyword evidence="3" id="KW-0862">Zinc</keyword>
<dbReference type="GO" id="GO:0008270">
    <property type="term" value="F:zinc ion binding"/>
    <property type="evidence" value="ECO:0007669"/>
    <property type="project" value="UniProtKB-KW"/>
</dbReference>
<evidence type="ECO:0000259" key="5">
    <source>
        <dbReference type="PROSITE" id="PS50865"/>
    </source>
</evidence>
<keyword evidence="1" id="KW-0479">Metal-binding</keyword>
<evidence type="ECO:0000313" key="6">
    <source>
        <dbReference type="EMBL" id="RCN35574.1"/>
    </source>
</evidence>
<dbReference type="AlphaFoldDB" id="A0A368FTM1"/>
<accession>A0A368FTM1</accession>
<dbReference type="InterPro" id="IPR002893">
    <property type="entry name" value="Znf_MYND"/>
</dbReference>
<dbReference type="SUPFAM" id="SSF144232">
    <property type="entry name" value="HIT/MYND zinc finger-like"/>
    <property type="match status" value="1"/>
</dbReference>
<dbReference type="Pfam" id="PF01753">
    <property type="entry name" value="zf-MYND"/>
    <property type="match status" value="1"/>
</dbReference>
<dbReference type="InterPro" id="IPR050869">
    <property type="entry name" value="H3K4_H4K5_MeTrfase"/>
</dbReference>
<dbReference type="Gene3D" id="2.170.270.10">
    <property type="entry name" value="SET domain"/>
    <property type="match status" value="1"/>
</dbReference>
<evidence type="ECO:0000313" key="7">
    <source>
        <dbReference type="Proteomes" id="UP000252519"/>
    </source>
</evidence>
<evidence type="ECO:0000256" key="3">
    <source>
        <dbReference type="ARBA" id="ARBA00022833"/>
    </source>
</evidence>
<evidence type="ECO:0000256" key="1">
    <source>
        <dbReference type="ARBA" id="ARBA00022723"/>
    </source>
</evidence>
<keyword evidence="7" id="KW-1185">Reference proteome</keyword>
<dbReference type="InterPro" id="IPR046341">
    <property type="entry name" value="SET_dom_sf"/>
</dbReference>
<dbReference type="OrthoDB" id="265717at2759"/>
<evidence type="ECO:0000256" key="2">
    <source>
        <dbReference type="ARBA" id="ARBA00022771"/>
    </source>
</evidence>
<proteinExistence type="predicted"/>